<dbReference type="Pfam" id="PF11969">
    <property type="entry name" value="DcpS_C"/>
    <property type="match status" value="1"/>
</dbReference>
<dbReference type="InterPro" id="IPR034291">
    <property type="entry name" value="TMP_synthase"/>
</dbReference>
<protein>
    <recommendedName>
        <fullName evidence="3">thiamine phosphate synthase</fullName>
        <ecNumber evidence="3">2.5.1.3</ecNumber>
    </recommendedName>
</protein>
<proteinExistence type="evidence at transcript level"/>
<dbReference type="EC" id="2.5.1.3" evidence="3"/>
<name>A0A6A7G4H4_9CRUS</name>
<dbReference type="GO" id="GO:0004789">
    <property type="term" value="F:thiamine-phosphate diphosphorylase activity"/>
    <property type="evidence" value="ECO:0007669"/>
    <property type="project" value="UniProtKB-EC"/>
</dbReference>
<dbReference type="EMBL" id="IACT01006227">
    <property type="protein sequence ID" value="LAC25364.1"/>
    <property type="molecule type" value="mRNA"/>
</dbReference>
<evidence type="ECO:0000256" key="7">
    <source>
        <dbReference type="ARBA" id="ARBA00022977"/>
    </source>
</evidence>
<evidence type="ECO:0000313" key="12">
    <source>
        <dbReference type="EMBL" id="LAC25364.1"/>
    </source>
</evidence>
<keyword evidence="4" id="KW-0808">Transferase</keyword>
<evidence type="ECO:0000256" key="8">
    <source>
        <dbReference type="ARBA" id="ARBA00047334"/>
    </source>
</evidence>
<evidence type="ECO:0000256" key="10">
    <source>
        <dbReference type="ARBA" id="ARBA00047883"/>
    </source>
</evidence>
<dbReference type="UniPathway" id="UPA00060">
    <property type="reaction ID" value="UER00141"/>
</dbReference>
<comment type="pathway">
    <text evidence="2">Cofactor biosynthesis; thiamine diphosphate biosynthesis; thiamine phosphate from 4-amino-2-methyl-5-diphosphomethylpyrimidine and 4-methyl-5-(2-phosphoethyl)-thiazole: step 1/1.</text>
</comment>
<dbReference type="PANTHER" id="PTHR20857">
    <property type="entry name" value="THIAMINE-PHOSPHATE PYROPHOSPHORYLASE"/>
    <property type="match status" value="1"/>
</dbReference>
<dbReference type="GO" id="GO:0005737">
    <property type="term" value="C:cytoplasm"/>
    <property type="evidence" value="ECO:0007669"/>
    <property type="project" value="TreeGrafter"/>
</dbReference>
<dbReference type="InterPro" id="IPR013785">
    <property type="entry name" value="Aldolase_TIM"/>
</dbReference>
<dbReference type="PANTHER" id="PTHR20857:SF15">
    <property type="entry name" value="THIAMINE-PHOSPHATE SYNTHASE"/>
    <property type="match status" value="1"/>
</dbReference>
<feature type="domain" description="Thiamine phosphate synthase/TenI" evidence="11">
    <location>
        <begin position="264"/>
        <end position="446"/>
    </location>
</feature>
<evidence type="ECO:0000256" key="5">
    <source>
        <dbReference type="ARBA" id="ARBA00022723"/>
    </source>
</evidence>
<dbReference type="GO" id="GO:0009229">
    <property type="term" value="P:thiamine diphosphate biosynthetic process"/>
    <property type="evidence" value="ECO:0007669"/>
    <property type="project" value="UniProtKB-UniPathway"/>
</dbReference>
<dbReference type="SUPFAM" id="SSF51391">
    <property type="entry name" value="Thiamin phosphate synthase"/>
    <property type="match status" value="2"/>
</dbReference>
<reference evidence="12" key="1">
    <citation type="submission" date="2017-11" db="EMBL/GenBank/DDBJ databases">
        <title>The sensing device of the deep-sea amphipod.</title>
        <authorList>
            <person name="Kobayashi H."/>
            <person name="Nagahama T."/>
            <person name="Arai W."/>
            <person name="Sasagawa Y."/>
            <person name="Umeda M."/>
            <person name="Hayashi T."/>
            <person name="Nikaido I."/>
            <person name="Watanabe H."/>
            <person name="Oguri K."/>
            <person name="Kitazato H."/>
            <person name="Fujioka K."/>
            <person name="Kido Y."/>
            <person name="Takami H."/>
        </authorList>
    </citation>
    <scope>NUCLEOTIDE SEQUENCE</scope>
    <source>
        <tissue evidence="12">Whole body</tissue>
    </source>
</reference>
<evidence type="ECO:0000256" key="4">
    <source>
        <dbReference type="ARBA" id="ARBA00022679"/>
    </source>
</evidence>
<dbReference type="CDD" id="cd00564">
    <property type="entry name" value="TMP_TenI"/>
    <property type="match status" value="2"/>
</dbReference>
<organism evidence="12">
    <name type="scientific">Hirondellea gigas</name>
    <dbReference type="NCBI Taxonomy" id="1518452"/>
    <lineage>
        <taxon>Eukaryota</taxon>
        <taxon>Metazoa</taxon>
        <taxon>Ecdysozoa</taxon>
        <taxon>Arthropoda</taxon>
        <taxon>Crustacea</taxon>
        <taxon>Multicrustacea</taxon>
        <taxon>Malacostraca</taxon>
        <taxon>Eumalacostraca</taxon>
        <taxon>Peracarida</taxon>
        <taxon>Amphipoda</taxon>
        <taxon>Amphilochidea</taxon>
        <taxon>Lysianassida</taxon>
        <taxon>Lysianassidira</taxon>
        <taxon>Lysianassoidea</taxon>
        <taxon>Lysianassidae</taxon>
        <taxon>Hirondellea</taxon>
    </lineage>
</organism>
<comment type="catalytic activity">
    <reaction evidence="10">
        <text>2-[(2R,5Z)-2-carboxy-4-methylthiazol-5(2H)-ylidene]ethyl phosphate + 4-amino-2-methyl-5-(diphosphooxymethyl)pyrimidine + 2 H(+) = thiamine phosphate + CO2 + diphosphate</text>
        <dbReference type="Rhea" id="RHEA:47844"/>
        <dbReference type="ChEBI" id="CHEBI:15378"/>
        <dbReference type="ChEBI" id="CHEBI:16526"/>
        <dbReference type="ChEBI" id="CHEBI:33019"/>
        <dbReference type="ChEBI" id="CHEBI:37575"/>
        <dbReference type="ChEBI" id="CHEBI:57841"/>
        <dbReference type="ChEBI" id="CHEBI:62899"/>
        <dbReference type="EC" id="2.5.1.3"/>
    </reaction>
</comment>
<feature type="domain" description="Thiamine phosphate synthase/TenI" evidence="11">
    <location>
        <begin position="491"/>
        <end position="676"/>
    </location>
</feature>
<evidence type="ECO:0000256" key="6">
    <source>
        <dbReference type="ARBA" id="ARBA00022842"/>
    </source>
</evidence>
<evidence type="ECO:0000256" key="1">
    <source>
        <dbReference type="ARBA" id="ARBA00001946"/>
    </source>
</evidence>
<dbReference type="Gene3D" id="3.20.20.70">
    <property type="entry name" value="Aldolase class I"/>
    <property type="match status" value="2"/>
</dbReference>
<evidence type="ECO:0000259" key="11">
    <source>
        <dbReference type="Pfam" id="PF02581"/>
    </source>
</evidence>
<accession>A0A6A7G4H4</accession>
<dbReference type="InterPro" id="IPR036265">
    <property type="entry name" value="HIT-like_sf"/>
</dbReference>
<dbReference type="GO" id="GO:0046872">
    <property type="term" value="F:metal ion binding"/>
    <property type="evidence" value="ECO:0007669"/>
    <property type="project" value="UniProtKB-KW"/>
</dbReference>
<sequence length="680" mass="75114">MSLWHKLTAERLEEISKKRNQTRQRILSQSDSKDSENFDPQKVALKKVCPLCQKPNALQVTQCRPCSFPLSEWDITGVSSNPFLRIISGEDSLTEVVYRDSEVIIFNDQFGVSAHHLQSVSTASYSGVTVLTEEHIPLLERFYELGIKELESRNLAEYQSRSIRDHVVAGYNIPGSVEHLHLHLVLPPFHHENVFEYPRWHSHAKVIHDLKTSGRVIPYAEVPNVDEGRIVYENAIRDHRELIKSSFSELKTPIASKKAFNLALYAITNSEMAERNGFTLTEAVKASIQGGATMIQIREKNCDSEEFLKRARSVLEVCRELNVPLLINDSVDIMFKIGADGVHIGQSDGNPQSVRKEIGPSKILGVSASTVDEARRAIADGADYLGTGAVFSTGTKPDKSVIGMDGLSRITKASSIPVVAIGGIKTENVHELKDTGISGIAIVSGVFSNADVYSSSVCLRRAFEIMSQPTYFPSLYAITSNPTPNDSLSDFSDFLSKTERMIRRFGIELLQFRAKTLKRCEYVSVAKRIQSICSRYACRLLINGELDLLREIPNVSGIHLTSSQLRELSSPENRSKCCSLVRNSSISCWDDIPLVGASCHNMEELRLAESLSCHFAVLSPVLPTTSHPNAAPLGWTEFRNLTKAVSIPVFGLGGLSPNDLDLASQHGAHGIAAISSLWPS</sequence>
<keyword evidence="6" id="KW-0460">Magnesium</keyword>
<comment type="catalytic activity">
    <reaction evidence="9">
        <text>2-(2-carboxy-4-methylthiazol-5-yl)ethyl phosphate + 4-amino-2-methyl-5-(diphosphooxymethyl)pyrimidine + 2 H(+) = thiamine phosphate + CO2 + diphosphate</text>
        <dbReference type="Rhea" id="RHEA:47848"/>
        <dbReference type="ChEBI" id="CHEBI:15378"/>
        <dbReference type="ChEBI" id="CHEBI:16526"/>
        <dbReference type="ChEBI" id="CHEBI:33019"/>
        <dbReference type="ChEBI" id="CHEBI:37575"/>
        <dbReference type="ChEBI" id="CHEBI:57841"/>
        <dbReference type="ChEBI" id="CHEBI:62890"/>
        <dbReference type="EC" id="2.5.1.3"/>
    </reaction>
</comment>
<keyword evidence="5" id="KW-0479">Metal-binding</keyword>
<dbReference type="Gene3D" id="3.30.428.10">
    <property type="entry name" value="HIT-like"/>
    <property type="match status" value="1"/>
</dbReference>
<evidence type="ECO:0000256" key="9">
    <source>
        <dbReference type="ARBA" id="ARBA00047851"/>
    </source>
</evidence>
<dbReference type="InterPro" id="IPR022998">
    <property type="entry name" value="ThiamineP_synth_TenI"/>
</dbReference>
<evidence type="ECO:0000256" key="3">
    <source>
        <dbReference type="ARBA" id="ARBA00012830"/>
    </source>
</evidence>
<dbReference type="FunFam" id="3.20.20.70:FF:000096">
    <property type="entry name" value="Thiamine-phosphate synthase"/>
    <property type="match status" value="1"/>
</dbReference>
<dbReference type="Pfam" id="PF02581">
    <property type="entry name" value="TMP-TENI"/>
    <property type="match status" value="2"/>
</dbReference>
<comment type="catalytic activity">
    <reaction evidence="8">
        <text>4-methyl-5-(2-phosphooxyethyl)-thiazole + 4-amino-2-methyl-5-(diphosphooxymethyl)pyrimidine + H(+) = thiamine phosphate + diphosphate</text>
        <dbReference type="Rhea" id="RHEA:22328"/>
        <dbReference type="ChEBI" id="CHEBI:15378"/>
        <dbReference type="ChEBI" id="CHEBI:33019"/>
        <dbReference type="ChEBI" id="CHEBI:37575"/>
        <dbReference type="ChEBI" id="CHEBI:57841"/>
        <dbReference type="ChEBI" id="CHEBI:58296"/>
        <dbReference type="EC" id="2.5.1.3"/>
    </reaction>
</comment>
<keyword evidence="7" id="KW-0784">Thiamine biosynthesis</keyword>
<dbReference type="NCBIfam" id="TIGR00693">
    <property type="entry name" value="thiE"/>
    <property type="match status" value="1"/>
</dbReference>
<evidence type="ECO:0000256" key="2">
    <source>
        <dbReference type="ARBA" id="ARBA00005165"/>
    </source>
</evidence>
<dbReference type="SUPFAM" id="SSF54197">
    <property type="entry name" value="HIT-like"/>
    <property type="match status" value="1"/>
</dbReference>
<comment type="cofactor">
    <cofactor evidence="1">
        <name>Mg(2+)</name>
        <dbReference type="ChEBI" id="CHEBI:18420"/>
    </cofactor>
</comment>
<dbReference type="HAMAP" id="MF_00097">
    <property type="entry name" value="TMP_synthase"/>
    <property type="match status" value="1"/>
</dbReference>
<dbReference type="AlphaFoldDB" id="A0A6A7G4H4"/>
<dbReference type="GO" id="GO:0009228">
    <property type="term" value="P:thiamine biosynthetic process"/>
    <property type="evidence" value="ECO:0007669"/>
    <property type="project" value="UniProtKB-KW"/>
</dbReference>
<dbReference type="InterPro" id="IPR036206">
    <property type="entry name" value="ThiamineP_synth_sf"/>
</dbReference>